<accession>A0ABR7LTX5</accession>
<organism evidence="1 2">
    <name type="scientific">Actinomadura alba</name>
    <dbReference type="NCBI Taxonomy" id="406431"/>
    <lineage>
        <taxon>Bacteria</taxon>
        <taxon>Bacillati</taxon>
        <taxon>Actinomycetota</taxon>
        <taxon>Actinomycetes</taxon>
        <taxon>Streptosporangiales</taxon>
        <taxon>Thermomonosporaceae</taxon>
        <taxon>Actinomadura</taxon>
    </lineage>
</organism>
<keyword evidence="2" id="KW-1185">Reference proteome</keyword>
<comment type="caution">
    <text evidence="1">The sequence shown here is derived from an EMBL/GenBank/DDBJ whole genome shotgun (WGS) entry which is preliminary data.</text>
</comment>
<sequence length="228" mass="24273">MGLDVVVGVFGEFDEDACAEFAEDFAVVRKQLSAAGLPDWEEPRLTEDDVVLHDMYGYSGLHHLRRVAAHLAASGAVPGSSDKDPTHDPVLKAAYAGGASHSMTIKGESVDRRGAAATVPTFDHLIQHSDCEGYYVPVDFAPVLLSDDVLGGYVGSSQRLLEECLRVAEALGLPIDIDPESNEIMDLIAGSAEPTAEWQRHAIASLTCLQLIEAAWHSVGTGAAIAFC</sequence>
<evidence type="ECO:0000313" key="2">
    <source>
        <dbReference type="Proteomes" id="UP000805614"/>
    </source>
</evidence>
<dbReference type="Proteomes" id="UP000805614">
    <property type="component" value="Unassembled WGS sequence"/>
</dbReference>
<dbReference type="EMBL" id="JABVEC010000018">
    <property type="protein sequence ID" value="MBC6468304.1"/>
    <property type="molecule type" value="Genomic_DNA"/>
</dbReference>
<proteinExistence type="predicted"/>
<protein>
    <submittedName>
        <fullName evidence="1">Uncharacterized protein</fullName>
    </submittedName>
</protein>
<dbReference type="RefSeq" id="WP_187245319.1">
    <property type="nucleotide sequence ID" value="NZ_BAAAOK010000015.1"/>
</dbReference>
<name>A0ABR7LTX5_9ACTN</name>
<gene>
    <name evidence="1" type="ORF">HKK74_22810</name>
</gene>
<evidence type="ECO:0000313" key="1">
    <source>
        <dbReference type="EMBL" id="MBC6468304.1"/>
    </source>
</evidence>
<reference evidence="1 2" key="1">
    <citation type="submission" date="2020-06" db="EMBL/GenBank/DDBJ databases">
        <title>Actinomadura xiongansis sp. nov., isolated from soil of Baiyangdian.</title>
        <authorList>
            <person name="Zhang X."/>
        </authorList>
    </citation>
    <scope>NUCLEOTIDE SEQUENCE [LARGE SCALE GENOMIC DNA]</scope>
    <source>
        <strain evidence="1 2">HBUM206468</strain>
    </source>
</reference>